<evidence type="ECO:0000256" key="1">
    <source>
        <dbReference type="SAM" id="Phobius"/>
    </source>
</evidence>
<proteinExistence type="predicted"/>
<feature type="transmembrane region" description="Helical" evidence="1">
    <location>
        <begin position="372"/>
        <end position="396"/>
    </location>
</feature>
<reference evidence="2 3" key="1">
    <citation type="journal article" date="2015" name="Genome Biol. Evol.">
        <title>Comparative Genomics of a Bacterivorous Green Alga Reveals Evolutionary Causalities and Consequences of Phago-Mixotrophic Mode of Nutrition.</title>
        <authorList>
            <person name="Burns J.A."/>
            <person name="Paasch A."/>
            <person name="Narechania A."/>
            <person name="Kim E."/>
        </authorList>
    </citation>
    <scope>NUCLEOTIDE SEQUENCE [LARGE SCALE GENOMIC DNA]</scope>
    <source>
        <strain evidence="2 3">PLY_AMNH</strain>
    </source>
</reference>
<comment type="caution">
    <text evidence="2">The sequence shown here is derived from an EMBL/GenBank/DDBJ whole genome shotgun (WGS) entry which is preliminary data.</text>
</comment>
<keyword evidence="1" id="KW-0472">Membrane</keyword>
<dbReference type="AlphaFoldDB" id="A0AAE0FYU4"/>
<organism evidence="2 3">
    <name type="scientific">Cymbomonas tetramitiformis</name>
    <dbReference type="NCBI Taxonomy" id="36881"/>
    <lineage>
        <taxon>Eukaryota</taxon>
        <taxon>Viridiplantae</taxon>
        <taxon>Chlorophyta</taxon>
        <taxon>Pyramimonadophyceae</taxon>
        <taxon>Pyramimonadales</taxon>
        <taxon>Pyramimonadaceae</taxon>
        <taxon>Cymbomonas</taxon>
    </lineage>
</organism>
<sequence>MPGGVPCGNQRECTFVTPPWRTEVIHSGSVDWVVEGGGTGDDIGRDIAMITHSDIYISGYFDSETATFGNTTLTRLGWWDMLLLKMDLETREVTWGIVGGGRGPDYAHAVVPRTPLPECIWPVPEGCGSLYVTGSFWDEATFGKYICDAARPTSTQLPTLPLAATAPPAPNPPPSLFDWVRHFLPHHPLCPPFAPRRSALLLRAHPISPIPALSRSPVTATPRLPPTPPPPPLVERDYRVTSHVQFTEGDAGALGSAFEDHFKTVMVKIALDVGASDIHTGHVAITSIVQVDPVPSGFLVDSVCFFGDKITAEKFAAEQLCCIATYFANDPFFLNYGAVTCTAADVLAGDDLQIEEDSTPTDDDGFIMVDDVVSVLIVLGGGLGFIGGVLILKTYIIERWKLPKKKAPVKIVPLLTPGDGSCEYSKAADGSVVMSPFTLEGKPMPAVRQEITSPTQMEKTVVRA</sequence>
<gene>
    <name evidence="2" type="ORF">CYMTET_23148</name>
</gene>
<name>A0AAE0FYU4_9CHLO</name>
<keyword evidence="1" id="KW-0812">Transmembrane</keyword>
<keyword evidence="3" id="KW-1185">Reference proteome</keyword>
<evidence type="ECO:0000313" key="2">
    <source>
        <dbReference type="EMBL" id="KAK3268345.1"/>
    </source>
</evidence>
<dbReference type="Proteomes" id="UP001190700">
    <property type="component" value="Unassembled WGS sequence"/>
</dbReference>
<accession>A0AAE0FYU4</accession>
<dbReference type="EMBL" id="LGRX02011880">
    <property type="protein sequence ID" value="KAK3268345.1"/>
    <property type="molecule type" value="Genomic_DNA"/>
</dbReference>
<protein>
    <submittedName>
        <fullName evidence="2">Uncharacterized protein</fullName>
    </submittedName>
</protein>
<evidence type="ECO:0000313" key="3">
    <source>
        <dbReference type="Proteomes" id="UP001190700"/>
    </source>
</evidence>
<keyword evidence="1" id="KW-1133">Transmembrane helix</keyword>